<evidence type="ECO:0000256" key="3">
    <source>
        <dbReference type="ARBA" id="ARBA00023027"/>
    </source>
</evidence>
<dbReference type="GO" id="GO:0006814">
    <property type="term" value="P:sodium ion transport"/>
    <property type="evidence" value="ECO:0007669"/>
    <property type="project" value="UniProtKB-KW"/>
</dbReference>
<dbReference type="EMBL" id="UOFU01000090">
    <property type="protein sequence ID" value="VAW96257.1"/>
    <property type="molecule type" value="Genomic_DNA"/>
</dbReference>
<feature type="domain" description="NqrA second alpha/beta" evidence="10">
    <location>
        <begin position="118"/>
        <end position="259"/>
    </location>
</feature>
<protein>
    <submittedName>
        <fullName evidence="11">Na(+)-translocating NADH-quinone reductase subunit A</fullName>
        <ecNumber evidence="11">1.6.5.8</ecNumber>
    </submittedName>
</protein>
<dbReference type="PANTHER" id="PTHR37839:SF1">
    <property type="entry name" value="NA(+)-TRANSLOCATING NADH-QUINONE REDUCTASE SUBUNIT A"/>
    <property type="match status" value="1"/>
</dbReference>
<dbReference type="NCBIfam" id="NF003759">
    <property type="entry name" value="PRK05352.1-2"/>
    <property type="match status" value="1"/>
</dbReference>
<keyword evidence="2" id="KW-1278">Translocase</keyword>
<keyword evidence="7" id="KW-0739">Sodium transport</keyword>
<keyword evidence="3" id="KW-0520">NAD</keyword>
<dbReference type="HAMAP" id="MF_00425">
    <property type="entry name" value="NqrA"/>
    <property type="match status" value="1"/>
</dbReference>
<keyword evidence="6" id="KW-0830">Ubiquinone</keyword>
<dbReference type="InterPro" id="IPR056148">
    <property type="entry name" value="NQRA_2nd"/>
</dbReference>
<dbReference type="EC" id="1.6.5.8" evidence="11"/>
<sequence>MRITIKKGLDIPLPGKPEQFIYPAQDVTTVALLGADFTGLKAKLLVSPGDRVGLGQPLFHDKHDPLVKYTAPASGTIAAINRGARRVLQSVVIALDEGVGEDRHFPIFNGEALAELGEHTVRDVLLSSGLWTALRTRPYNRVPHSASHPRALFVTAIDTQPLAANPQVIIDCHRKAFRQGLRVIARLTTGPVYLCTGVDGQIDDPMIDCLQVVAFSGPHPAGLPGTHINHLFPVSAEKSVWHIGYQDVIAIGKLFTSGHIWSERVVALGGTSVIRPRLLRTRLGASIDDLVRGEIAGHTPCRIISGSVLSGHIATEVQAYLGHYHRQVSVIHENKKRRRLFGWFRAPSGNESFTTALHGRPTAMIPVGDFERVMPLDILPAPLLRALLVRDTDLAQDLGCLDLAEEDLALCSYVCPAKYDYGSVLRINLDQIEREG</sequence>
<evidence type="ECO:0000256" key="4">
    <source>
        <dbReference type="ARBA" id="ARBA00023053"/>
    </source>
</evidence>
<accession>A0A3B1A9F5</accession>
<keyword evidence="1" id="KW-0813">Transport</keyword>
<dbReference type="InterPro" id="IPR056147">
    <property type="entry name" value="NQRA_N"/>
</dbReference>
<keyword evidence="5" id="KW-0406">Ion transport</keyword>
<dbReference type="Pfam" id="PF05896">
    <property type="entry name" value="NQRA_N"/>
    <property type="match status" value="1"/>
</dbReference>
<evidence type="ECO:0000256" key="2">
    <source>
        <dbReference type="ARBA" id="ARBA00022967"/>
    </source>
</evidence>
<dbReference type="GO" id="GO:0016655">
    <property type="term" value="F:oxidoreductase activity, acting on NAD(P)H, quinone or similar compound as acceptor"/>
    <property type="evidence" value="ECO:0007669"/>
    <property type="project" value="InterPro"/>
</dbReference>
<evidence type="ECO:0000256" key="7">
    <source>
        <dbReference type="ARBA" id="ARBA00023201"/>
    </source>
</evidence>
<reference evidence="11" key="1">
    <citation type="submission" date="2018-06" db="EMBL/GenBank/DDBJ databases">
        <authorList>
            <person name="Zhirakovskaya E."/>
        </authorList>
    </citation>
    <scope>NUCLEOTIDE SEQUENCE</scope>
</reference>
<evidence type="ECO:0000259" key="10">
    <source>
        <dbReference type="Pfam" id="PF24836"/>
    </source>
</evidence>
<proteinExistence type="inferred from homology"/>
<dbReference type="NCBIfam" id="TIGR01936">
    <property type="entry name" value="nqrA"/>
    <property type="match status" value="1"/>
</dbReference>
<organism evidence="11">
    <name type="scientific">hydrothermal vent metagenome</name>
    <dbReference type="NCBI Taxonomy" id="652676"/>
    <lineage>
        <taxon>unclassified sequences</taxon>
        <taxon>metagenomes</taxon>
        <taxon>ecological metagenomes</taxon>
    </lineage>
</organism>
<keyword evidence="4" id="KW-0915">Sodium</keyword>
<feature type="domain" description="NqrA N-terminal barrel-sandwich hybrid" evidence="8">
    <location>
        <begin position="3"/>
        <end position="96"/>
    </location>
</feature>
<gene>
    <name evidence="11" type="ORF">MNBD_GAMMA20-1113</name>
</gene>
<evidence type="ECO:0000256" key="6">
    <source>
        <dbReference type="ARBA" id="ARBA00023075"/>
    </source>
</evidence>
<evidence type="ECO:0000313" key="11">
    <source>
        <dbReference type="EMBL" id="VAW96257.1"/>
    </source>
</evidence>
<keyword evidence="11" id="KW-0560">Oxidoreductase</keyword>
<dbReference type="Pfam" id="PF11973">
    <property type="entry name" value="NQRA_SLBB"/>
    <property type="match status" value="1"/>
</dbReference>
<evidence type="ECO:0000256" key="5">
    <source>
        <dbReference type="ARBA" id="ARBA00023065"/>
    </source>
</evidence>
<dbReference type="AlphaFoldDB" id="A0A3B1A9F5"/>
<evidence type="ECO:0000259" key="8">
    <source>
        <dbReference type="Pfam" id="PF05896"/>
    </source>
</evidence>
<feature type="domain" description="Na(+)-translocating NADH-quinone reductase subunit A C-terminal" evidence="9">
    <location>
        <begin position="265"/>
        <end position="315"/>
    </location>
</feature>
<evidence type="ECO:0000259" key="9">
    <source>
        <dbReference type="Pfam" id="PF11973"/>
    </source>
</evidence>
<dbReference type="Pfam" id="PF24836">
    <property type="entry name" value="NQRA_2nd"/>
    <property type="match status" value="1"/>
</dbReference>
<dbReference type="PANTHER" id="PTHR37839">
    <property type="entry name" value="NA(+)-TRANSLOCATING NADH-QUINONE REDUCTASE SUBUNIT A"/>
    <property type="match status" value="1"/>
</dbReference>
<dbReference type="InterPro" id="IPR022615">
    <property type="entry name" value="NqrA_C_domain"/>
</dbReference>
<dbReference type="InterPro" id="IPR008703">
    <property type="entry name" value="NqrA"/>
</dbReference>
<name>A0A3B1A9F5_9ZZZZ</name>
<evidence type="ECO:0000256" key="1">
    <source>
        <dbReference type="ARBA" id="ARBA00022448"/>
    </source>
</evidence>